<feature type="compositionally biased region" description="Basic and acidic residues" evidence="1">
    <location>
        <begin position="7"/>
        <end position="30"/>
    </location>
</feature>
<reference evidence="2 3" key="1">
    <citation type="journal article" date="2014" name="Agronomy (Basel)">
        <title>A Draft Genome Sequence for Ensete ventricosum, the Drought-Tolerant Tree Against Hunger.</title>
        <authorList>
            <person name="Harrison J."/>
            <person name="Moore K.A."/>
            <person name="Paszkiewicz K."/>
            <person name="Jones T."/>
            <person name="Grant M."/>
            <person name="Ambacheew D."/>
            <person name="Muzemil S."/>
            <person name="Studholme D.J."/>
        </authorList>
    </citation>
    <scope>NUCLEOTIDE SEQUENCE [LARGE SCALE GENOMIC DNA]</scope>
</reference>
<evidence type="ECO:0000313" key="3">
    <source>
        <dbReference type="Proteomes" id="UP000287651"/>
    </source>
</evidence>
<organism evidence="2 3">
    <name type="scientific">Ensete ventricosum</name>
    <name type="common">Abyssinian banana</name>
    <name type="synonym">Musa ensete</name>
    <dbReference type="NCBI Taxonomy" id="4639"/>
    <lineage>
        <taxon>Eukaryota</taxon>
        <taxon>Viridiplantae</taxon>
        <taxon>Streptophyta</taxon>
        <taxon>Embryophyta</taxon>
        <taxon>Tracheophyta</taxon>
        <taxon>Spermatophyta</taxon>
        <taxon>Magnoliopsida</taxon>
        <taxon>Liliopsida</taxon>
        <taxon>Zingiberales</taxon>
        <taxon>Musaceae</taxon>
        <taxon>Ensete</taxon>
    </lineage>
</organism>
<gene>
    <name evidence="2" type="ORF">B296_00053861</name>
</gene>
<comment type="caution">
    <text evidence="2">The sequence shown here is derived from an EMBL/GenBank/DDBJ whole genome shotgun (WGS) entry which is preliminary data.</text>
</comment>
<name>A0A426Y668_ENSVE</name>
<accession>A0A426Y668</accession>
<feature type="compositionally biased region" description="Basic and acidic residues" evidence="1">
    <location>
        <begin position="41"/>
        <end position="52"/>
    </location>
</feature>
<protein>
    <submittedName>
        <fullName evidence="2">Uncharacterized protein</fullName>
    </submittedName>
</protein>
<dbReference type="EMBL" id="AMZH03014661">
    <property type="protein sequence ID" value="RRT47256.1"/>
    <property type="molecule type" value="Genomic_DNA"/>
</dbReference>
<proteinExistence type="predicted"/>
<evidence type="ECO:0000256" key="1">
    <source>
        <dbReference type="SAM" id="MobiDB-lite"/>
    </source>
</evidence>
<feature type="region of interest" description="Disordered" evidence="1">
    <location>
        <begin position="1"/>
        <end position="79"/>
    </location>
</feature>
<sequence length="111" mass="12745">MRNSGGEVKESSPHTHDPRFQETWKKDAIKRLCHPPYRNPETGREKVNERRVGYRLGRRFGPATTPRGRARGSERNRRCGGGAFLRRRRAECEGVSLVIEVSSWVSRSVNL</sequence>
<evidence type="ECO:0000313" key="2">
    <source>
        <dbReference type="EMBL" id="RRT47256.1"/>
    </source>
</evidence>
<dbReference type="AlphaFoldDB" id="A0A426Y668"/>
<dbReference type="Proteomes" id="UP000287651">
    <property type="component" value="Unassembled WGS sequence"/>
</dbReference>